<gene>
    <name evidence="5" type="ORF">EI71_00982</name>
</gene>
<dbReference type="EMBL" id="QXEV01000008">
    <property type="protein sequence ID" value="RIA75948.1"/>
    <property type="molecule type" value="Genomic_DNA"/>
</dbReference>
<accession>A0A397RQF9</accession>
<keyword evidence="1 5" id="KW-0808">Transferase</keyword>
<evidence type="ECO:0000313" key="6">
    <source>
        <dbReference type="Proteomes" id="UP000266506"/>
    </source>
</evidence>
<dbReference type="InParanoid" id="A0A397RQF9"/>
<feature type="transmembrane region" description="Helical" evidence="3">
    <location>
        <begin position="27"/>
        <end position="52"/>
    </location>
</feature>
<comment type="caution">
    <text evidence="5">The sequence shown here is derived from an EMBL/GenBank/DDBJ whole genome shotgun (WGS) entry which is preliminary data.</text>
</comment>
<dbReference type="OrthoDB" id="9803035at2"/>
<evidence type="ECO:0000256" key="1">
    <source>
        <dbReference type="ARBA" id="ARBA00022679"/>
    </source>
</evidence>
<dbReference type="RefSeq" id="WP_119016131.1">
    <property type="nucleotide sequence ID" value="NZ_QXEV01000008.1"/>
</dbReference>
<dbReference type="GO" id="GO:0003841">
    <property type="term" value="F:1-acylglycerol-3-phosphate O-acyltransferase activity"/>
    <property type="evidence" value="ECO:0007669"/>
    <property type="project" value="TreeGrafter"/>
</dbReference>
<reference evidence="5 6" key="1">
    <citation type="submission" date="2018-08" db="EMBL/GenBank/DDBJ databases">
        <title>Genomic Encyclopedia of Archaeal and Bacterial Type Strains, Phase II (KMG-II): from individual species to whole genera.</title>
        <authorList>
            <person name="Goeker M."/>
        </authorList>
    </citation>
    <scope>NUCLEOTIDE SEQUENCE [LARGE SCALE GENOMIC DNA]</scope>
    <source>
        <strain evidence="5 6">ATCC 27112</strain>
    </source>
</reference>
<dbReference type="CDD" id="cd07989">
    <property type="entry name" value="LPLAT_AGPAT-like"/>
    <property type="match status" value="1"/>
</dbReference>
<keyword evidence="2 5" id="KW-0012">Acyltransferase</keyword>
<dbReference type="SUPFAM" id="SSF69593">
    <property type="entry name" value="Glycerol-3-phosphate (1)-acyltransferase"/>
    <property type="match status" value="1"/>
</dbReference>
<keyword evidence="6" id="KW-1185">Reference proteome</keyword>
<protein>
    <submittedName>
        <fullName evidence="5">1-acyl-sn-glycerol-3-phosphate acyltransferase</fullName>
    </submittedName>
</protein>
<dbReference type="Proteomes" id="UP000266506">
    <property type="component" value="Unassembled WGS sequence"/>
</dbReference>
<feature type="domain" description="Phospholipid/glycerol acyltransferase" evidence="4">
    <location>
        <begin position="98"/>
        <end position="214"/>
    </location>
</feature>
<dbReference type="Pfam" id="PF01553">
    <property type="entry name" value="Acyltransferase"/>
    <property type="match status" value="1"/>
</dbReference>
<dbReference type="InterPro" id="IPR002123">
    <property type="entry name" value="Plipid/glycerol_acylTrfase"/>
</dbReference>
<dbReference type="PANTHER" id="PTHR10434">
    <property type="entry name" value="1-ACYL-SN-GLYCEROL-3-PHOSPHATE ACYLTRANSFERASE"/>
    <property type="match status" value="1"/>
</dbReference>
<evidence type="ECO:0000259" key="4">
    <source>
        <dbReference type="SMART" id="SM00563"/>
    </source>
</evidence>
<keyword evidence="3" id="KW-1133">Transmembrane helix</keyword>
<evidence type="ECO:0000256" key="2">
    <source>
        <dbReference type="ARBA" id="ARBA00023315"/>
    </source>
</evidence>
<evidence type="ECO:0000313" key="5">
    <source>
        <dbReference type="EMBL" id="RIA75948.1"/>
    </source>
</evidence>
<sequence length="267" mass="30769">MFFLGMLFTLWIGVSLGLTFLTHMYEYWIILWVFLGLIAGIIFDILFALIFIEIGARTNPKSKFKVFVLRNALKLAFMFYHIHVTSEGLENVPYNTPFVMYCNHKSMMDPAAIYIEINRIVSAIGKKSLWGFWPMNHICKCFGALPMDRDNDRQAVKDMLVAIKAVKEGMPMIIFPEGGIKSRDVEEMVSLRAGAYKLAMKAEAPIIPVAIMGSSEIAKKKRYQRKDIHIIFHKMITKEEYQDKNTTEVGTFVESLINEDIRKYEDK</sequence>
<organism evidence="5 6">
    <name type="scientific">Anaeroplasma bactoclasticum</name>
    <dbReference type="NCBI Taxonomy" id="2088"/>
    <lineage>
        <taxon>Bacteria</taxon>
        <taxon>Bacillati</taxon>
        <taxon>Mycoplasmatota</taxon>
        <taxon>Mollicutes</taxon>
        <taxon>Anaeroplasmatales</taxon>
        <taxon>Anaeroplasmataceae</taxon>
        <taxon>Anaeroplasma</taxon>
    </lineage>
</organism>
<proteinExistence type="predicted"/>
<dbReference type="AlphaFoldDB" id="A0A397RQF9"/>
<dbReference type="SMART" id="SM00563">
    <property type="entry name" value="PlsC"/>
    <property type="match status" value="1"/>
</dbReference>
<keyword evidence="3" id="KW-0812">Transmembrane</keyword>
<name>A0A397RQF9_9MOLU</name>
<keyword evidence="3" id="KW-0472">Membrane</keyword>
<evidence type="ECO:0000256" key="3">
    <source>
        <dbReference type="SAM" id="Phobius"/>
    </source>
</evidence>
<dbReference type="PANTHER" id="PTHR10434:SF66">
    <property type="entry name" value="PHOSPHOLIPID_GLYCEROL ACYLTRANSFERASE DOMAIN-CONTAINING PROTEIN"/>
    <property type="match status" value="1"/>
</dbReference>
<dbReference type="GO" id="GO:0006654">
    <property type="term" value="P:phosphatidic acid biosynthetic process"/>
    <property type="evidence" value="ECO:0007669"/>
    <property type="project" value="TreeGrafter"/>
</dbReference>
<dbReference type="FunCoup" id="A0A397RQF9">
    <property type="interactions" value="192"/>
</dbReference>